<feature type="transmembrane region" description="Helical" evidence="10">
    <location>
        <begin position="258"/>
        <end position="277"/>
    </location>
</feature>
<comment type="caution">
    <text evidence="11">The sequence shown here is derived from an EMBL/GenBank/DDBJ whole genome shotgun (WGS) entry which is preliminary data.</text>
</comment>
<feature type="transmembrane region" description="Helical" evidence="10">
    <location>
        <begin position="659"/>
        <end position="677"/>
    </location>
</feature>
<keyword evidence="4 10" id="KW-0812">Transmembrane</keyword>
<comment type="similarity">
    <text evidence="2">Belongs to the membrane-bound acyltransferase family. Sterol o-acyltransferase subfamily.</text>
</comment>
<evidence type="ECO:0000256" key="9">
    <source>
        <dbReference type="SAM" id="MobiDB-lite"/>
    </source>
</evidence>
<comment type="subcellular location">
    <subcellularLocation>
        <location evidence="1">Endoplasmic reticulum membrane</location>
        <topology evidence="1">Multi-pass membrane protein</topology>
    </subcellularLocation>
</comment>
<dbReference type="PANTHER" id="PTHR10408:SF8">
    <property type="entry name" value="O-ACYLTRANSFERASE"/>
    <property type="match status" value="1"/>
</dbReference>
<feature type="transmembrane region" description="Helical" evidence="10">
    <location>
        <begin position="718"/>
        <end position="735"/>
    </location>
</feature>
<keyword evidence="8" id="KW-0012">Acyltransferase</keyword>
<feature type="transmembrane region" description="Helical" evidence="10">
    <location>
        <begin position="560"/>
        <end position="581"/>
    </location>
</feature>
<feature type="region of interest" description="Disordered" evidence="9">
    <location>
        <begin position="54"/>
        <end position="95"/>
    </location>
</feature>
<reference evidence="12" key="1">
    <citation type="submission" date="2023-01" db="EMBL/GenBank/DDBJ databases">
        <title>Key to firefly adult light organ development and bioluminescence: homeobox transcription factors regulate luciferase expression and transportation to peroxisome.</title>
        <authorList>
            <person name="Fu X."/>
        </authorList>
    </citation>
    <scope>NUCLEOTIDE SEQUENCE [LARGE SCALE GENOMIC DNA]</scope>
</reference>
<dbReference type="GO" id="GO:0008374">
    <property type="term" value="F:O-acyltransferase activity"/>
    <property type="evidence" value="ECO:0007669"/>
    <property type="project" value="InterPro"/>
</dbReference>
<dbReference type="AlphaFoldDB" id="A0AAN7NZF8"/>
<keyword evidence="12" id="KW-1185">Reference proteome</keyword>
<dbReference type="PANTHER" id="PTHR10408">
    <property type="entry name" value="STEROL O-ACYLTRANSFERASE"/>
    <property type="match status" value="1"/>
</dbReference>
<feature type="transmembrane region" description="Helical" evidence="10">
    <location>
        <begin position="520"/>
        <end position="539"/>
    </location>
</feature>
<proteinExistence type="inferred from homology"/>
<gene>
    <name evidence="11" type="ORF">RN001_012969</name>
</gene>
<name>A0AAN7NZF8_9COLE</name>
<protein>
    <recommendedName>
        <fullName evidence="13">O-acyltransferase</fullName>
    </recommendedName>
</protein>
<keyword evidence="7 10" id="KW-0472">Membrane</keyword>
<accession>A0AAN7NZF8</accession>
<evidence type="ECO:0000256" key="6">
    <source>
        <dbReference type="ARBA" id="ARBA00022989"/>
    </source>
</evidence>
<feature type="non-terminal residue" evidence="11">
    <location>
        <position position="824"/>
    </location>
</feature>
<keyword evidence="5" id="KW-0256">Endoplasmic reticulum</keyword>
<evidence type="ECO:0000256" key="7">
    <source>
        <dbReference type="ARBA" id="ARBA00023136"/>
    </source>
</evidence>
<evidence type="ECO:0000256" key="2">
    <source>
        <dbReference type="ARBA" id="ARBA00009010"/>
    </source>
</evidence>
<evidence type="ECO:0000256" key="8">
    <source>
        <dbReference type="ARBA" id="ARBA00023315"/>
    </source>
</evidence>
<feature type="transmembrane region" description="Helical" evidence="10">
    <location>
        <begin position="404"/>
        <end position="425"/>
    </location>
</feature>
<feature type="compositionally biased region" description="Polar residues" evidence="9">
    <location>
        <begin position="57"/>
        <end position="95"/>
    </location>
</feature>
<sequence length="824" mass="96739">MRDSNSKKKEILNDKELLDELDAMSEDLEPFVATSSDSDDAPICKQRKKYFDVRAMSKSQNVEKPNSGKSTSSEFEMPTSTKCNQKQQEHQSTSTPLISKLSDILNIAVRSITMDSNSKSVRKRKDETDVKKQKDEITDRVSVRPGELPVKLFEDRKSVLTDLLENTQFASVHHICIALFVGACISSIVHDYLYNGKVRMGLNLVLKGFRNMHLMIMIWLLVFLLSCVPYFGVKYWAQVRSSLKRKSLQMYFWDRISLFLYIAHLFGMLYCGSSLLLKNEMGFTAGLSSIVETVRLMMKVYSFGRVCISRVLNEPEKYSKQHPTFSHYIYFFFAPTLLYKDSYPRSCEKIRWGKVALYFSELIGVIFFCSITFDRAFIAEFKDYGIKHISVIDIILTITNNAPYGMLFMFSLNYLLLHLWLNAFAEMLSFSDRLFYKDWWTSATYERSVRPGELPEKLFEDRKSVLTELFENRHIASFHHVFIALFVCVCISSLVHDHVYNRKVRMGLNLVMNSFRNMHLMIMIWLTVFFLSFVPYFGVKYWAQVRSTLKPLQMYFWDRLSLFLYIVHLFGMLYCGSSLLLKYEMGFTAGLSSIVETVRLMMKVYSFGRVCISRVLNEPEKYSKQHPTFSHYIYFSFAPTLLYRDSYPRSSEKIRWGKVVLYFSEFIGIIFFCSITFDRAFIAEFKDYGLKHISVIEIVLVVTNNAHLRILFMFSQNYLLLHLWLNAFAEMLGFSDRLFYKDWWTSSTYDRYHRTWNTVVHDWLYTYIYKEFFEILAPKRKFIAKAAVFFVSSVFHDFVVSLAIGFYLPVFLINLFVFGEMIAY</sequence>
<evidence type="ECO:0008006" key="13">
    <source>
        <dbReference type="Google" id="ProtNLM"/>
    </source>
</evidence>
<keyword evidence="3" id="KW-0808">Transferase</keyword>
<evidence type="ECO:0000256" key="1">
    <source>
        <dbReference type="ARBA" id="ARBA00004477"/>
    </source>
</evidence>
<dbReference type="GO" id="GO:0008203">
    <property type="term" value="P:cholesterol metabolic process"/>
    <property type="evidence" value="ECO:0007669"/>
    <property type="project" value="TreeGrafter"/>
</dbReference>
<feature type="transmembrane region" description="Helical" evidence="10">
    <location>
        <begin position="798"/>
        <end position="818"/>
    </location>
</feature>
<feature type="transmembrane region" description="Helical" evidence="10">
    <location>
        <begin position="214"/>
        <end position="237"/>
    </location>
</feature>
<dbReference type="InterPro" id="IPR014371">
    <property type="entry name" value="Oat_ACAT_DAG_ARE"/>
</dbReference>
<evidence type="ECO:0000256" key="3">
    <source>
        <dbReference type="ARBA" id="ARBA00022679"/>
    </source>
</evidence>
<feature type="transmembrane region" description="Helical" evidence="10">
    <location>
        <begin position="355"/>
        <end position="373"/>
    </location>
</feature>
<evidence type="ECO:0000256" key="5">
    <source>
        <dbReference type="ARBA" id="ARBA00022824"/>
    </source>
</evidence>
<evidence type="ECO:0000313" key="11">
    <source>
        <dbReference type="EMBL" id="KAK4873609.1"/>
    </source>
</evidence>
<dbReference type="EMBL" id="JARPUR010000006">
    <property type="protein sequence ID" value="KAK4873609.1"/>
    <property type="molecule type" value="Genomic_DNA"/>
</dbReference>
<feature type="transmembrane region" description="Helical" evidence="10">
    <location>
        <begin position="689"/>
        <end position="706"/>
    </location>
</feature>
<dbReference type="Proteomes" id="UP001353858">
    <property type="component" value="Unassembled WGS sequence"/>
</dbReference>
<dbReference type="GO" id="GO:0005789">
    <property type="term" value="C:endoplasmic reticulum membrane"/>
    <property type="evidence" value="ECO:0007669"/>
    <property type="project" value="UniProtKB-SubCell"/>
</dbReference>
<dbReference type="Pfam" id="PF03062">
    <property type="entry name" value="MBOAT"/>
    <property type="match status" value="1"/>
</dbReference>
<feature type="transmembrane region" description="Helical" evidence="10">
    <location>
        <begin position="481"/>
        <end position="500"/>
    </location>
</feature>
<evidence type="ECO:0000313" key="12">
    <source>
        <dbReference type="Proteomes" id="UP001353858"/>
    </source>
</evidence>
<keyword evidence="6 10" id="KW-1133">Transmembrane helix</keyword>
<organism evidence="11 12">
    <name type="scientific">Aquatica leii</name>
    <dbReference type="NCBI Taxonomy" id="1421715"/>
    <lineage>
        <taxon>Eukaryota</taxon>
        <taxon>Metazoa</taxon>
        <taxon>Ecdysozoa</taxon>
        <taxon>Arthropoda</taxon>
        <taxon>Hexapoda</taxon>
        <taxon>Insecta</taxon>
        <taxon>Pterygota</taxon>
        <taxon>Neoptera</taxon>
        <taxon>Endopterygota</taxon>
        <taxon>Coleoptera</taxon>
        <taxon>Polyphaga</taxon>
        <taxon>Elateriformia</taxon>
        <taxon>Elateroidea</taxon>
        <taxon>Lampyridae</taxon>
        <taxon>Luciolinae</taxon>
        <taxon>Aquatica</taxon>
    </lineage>
</organism>
<feature type="transmembrane region" description="Helical" evidence="10">
    <location>
        <begin position="175"/>
        <end position="194"/>
    </location>
</feature>
<evidence type="ECO:0000256" key="10">
    <source>
        <dbReference type="SAM" id="Phobius"/>
    </source>
</evidence>
<evidence type="ECO:0000256" key="4">
    <source>
        <dbReference type="ARBA" id="ARBA00022692"/>
    </source>
</evidence>
<dbReference type="InterPro" id="IPR004299">
    <property type="entry name" value="MBOAT_fam"/>
</dbReference>